<comment type="subcellular location">
    <subcellularLocation>
        <location evidence="1">Golgi apparatus</location>
    </subcellularLocation>
</comment>
<keyword evidence="7" id="KW-0479">Metal-binding</keyword>
<dbReference type="GO" id="GO:0004674">
    <property type="term" value="F:protein serine/threonine kinase activity"/>
    <property type="evidence" value="ECO:0007669"/>
    <property type="project" value="TreeGrafter"/>
</dbReference>
<keyword evidence="8" id="KW-0812">Transmembrane</keyword>
<keyword evidence="5" id="KW-0325">Glycoprotein</keyword>
<feature type="binding site" evidence="7">
    <location>
        <position position="106"/>
    </location>
    <ligand>
        <name>Mn(2+)</name>
        <dbReference type="ChEBI" id="CHEBI:29035"/>
    </ligand>
</feature>
<dbReference type="GO" id="GO:0046872">
    <property type="term" value="F:metal ion binding"/>
    <property type="evidence" value="ECO:0007669"/>
    <property type="project" value="UniProtKB-KW"/>
</dbReference>
<dbReference type="PANTHER" id="PTHR12450:SF11">
    <property type="entry name" value="EXTRACELLULAR SERINE_THREONINE PROTEIN KINASE FAM20C"/>
    <property type="match status" value="1"/>
</dbReference>
<feature type="transmembrane region" description="Helical" evidence="8">
    <location>
        <begin position="268"/>
        <end position="288"/>
    </location>
</feature>
<keyword evidence="3" id="KW-0333">Golgi apparatus</keyword>
<dbReference type="PANTHER" id="PTHR12450">
    <property type="entry name" value="DENTIN MATRIX PROTEIN 4 PROTEIN FAM20"/>
    <property type="match status" value="1"/>
</dbReference>
<evidence type="ECO:0000259" key="9">
    <source>
        <dbReference type="Pfam" id="PF06702"/>
    </source>
</evidence>
<feature type="binding site" evidence="6">
    <location>
        <position position="69"/>
    </location>
    <ligand>
        <name>ATP</name>
        <dbReference type="ChEBI" id="CHEBI:30616"/>
    </ligand>
</feature>
<dbReference type="AlphaFoldDB" id="A0A852A1I2"/>
<keyword evidence="8" id="KW-1133">Transmembrane helix</keyword>
<accession>A0A852A1I2</accession>
<evidence type="ECO:0000313" key="11">
    <source>
        <dbReference type="Proteomes" id="UP000603627"/>
    </source>
</evidence>
<feature type="non-terminal residue" evidence="10">
    <location>
        <position position="1"/>
    </location>
</feature>
<dbReference type="GO" id="GO:0005794">
    <property type="term" value="C:Golgi apparatus"/>
    <property type="evidence" value="ECO:0007669"/>
    <property type="project" value="UniProtKB-SubCell"/>
</dbReference>
<keyword evidence="10" id="KW-0418">Kinase</keyword>
<keyword evidence="6" id="KW-0547">Nucleotide-binding</keyword>
<evidence type="ECO:0000256" key="2">
    <source>
        <dbReference type="ARBA" id="ARBA00006557"/>
    </source>
</evidence>
<keyword evidence="7" id="KW-0464">Manganese</keyword>
<dbReference type="Proteomes" id="UP000603627">
    <property type="component" value="Unassembled WGS sequence"/>
</dbReference>
<sequence length="391" mass="45589">CGRQNEDHHEEFLPTGETSIDSYPNWLKFHIGINRYELYSRHNPAIEALLQDLVSQKITSVAMKSGGTQLKLIMTFQNYGQALFKPMKQTREQETPPDFFYFSDYERHNAEIAAFHLDRQLSLHFNPSHNPRLLCSCRILDFRRVPPVAGRLVNMTREIRDVTRDKKLWRTFFISPANNICFYGECSYYCSTEHALCGKPDQIEGSLAAFLPDLSLAKRKTWRNPWRRSYHKRKKAEWEVDPDYCEEVKQTPPYDSGTRILDIMDMTVFDFLMGITIIVILAMSLLALSRSTVVEITDLHFFSPPSLRIRKSTYLRLQLLAKEEYKLSLLMKESLLKDKIAPVLYQPHLEAMDRRLRIVLKAVSDCIEKDGYDNVVENDFNTDVNTVTTER</sequence>
<feature type="binding site" evidence="6">
    <location>
        <begin position="208"/>
        <end position="211"/>
    </location>
    <ligand>
        <name>ATP</name>
        <dbReference type="ChEBI" id="CHEBI:30616"/>
    </ligand>
</feature>
<reference evidence="10" key="1">
    <citation type="submission" date="2019-09" db="EMBL/GenBank/DDBJ databases">
        <title>Bird 10,000 Genomes (B10K) Project - Family phase.</title>
        <authorList>
            <person name="Zhang G."/>
        </authorList>
    </citation>
    <scope>NUCLEOTIDE SEQUENCE</scope>
    <source>
        <strain evidence="10">B10K-DU-015-28</strain>
        <tissue evidence="10">Muscle</tissue>
    </source>
</reference>
<evidence type="ECO:0000256" key="4">
    <source>
        <dbReference type="ARBA" id="ARBA00023157"/>
    </source>
</evidence>
<dbReference type="EMBL" id="WBNL01000162">
    <property type="protein sequence ID" value="NXE62841.1"/>
    <property type="molecule type" value="Genomic_DNA"/>
</dbReference>
<evidence type="ECO:0000256" key="7">
    <source>
        <dbReference type="PIRSR" id="PIRSR624869-3"/>
    </source>
</evidence>
<comment type="caution">
    <text evidence="10">The sequence shown here is derived from an EMBL/GenBank/DDBJ whole genome shotgun (WGS) entry which is preliminary data.</text>
</comment>
<dbReference type="GO" id="GO:0005524">
    <property type="term" value="F:ATP binding"/>
    <property type="evidence" value="ECO:0007669"/>
    <property type="project" value="UniProtKB-KW"/>
</dbReference>
<keyword evidence="6" id="KW-0067">ATP-binding</keyword>
<evidence type="ECO:0000256" key="1">
    <source>
        <dbReference type="ARBA" id="ARBA00004555"/>
    </source>
</evidence>
<evidence type="ECO:0000256" key="6">
    <source>
        <dbReference type="PIRSR" id="PIRSR624869-2"/>
    </source>
</evidence>
<feature type="domain" description="FAM20 C-terminal" evidence="9">
    <location>
        <begin position="172"/>
        <end position="274"/>
    </location>
</feature>
<keyword evidence="11" id="KW-1185">Reference proteome</keyword>
<dbReference type="InterPro" id="IPR009581">
    <property type="entry name" value="FAM20_C"/>
</dbReference>
<name>A0A852A1I2_CALOR</name>
<keyword evidence="4" id="KW-1015">Disulfide bond</keyword>
<dbReference type="Pfam" id="PF06702">
    <property type="entry name" value="Fam20C"/>
    <property type="match status" value="2"/>
</dbReference>
<feature type="binding site" evidence="6">
    <location>
        <position position="85"/>
    </location>
    <ligand>
        <name>ATP</name>
        <dbReference type="ChEBI" id="CHEBI:30616"/>
    </ligand>
</feature>
<keyword evidence="8" id="KW-0472">Membrane</keyword>
<dbReference type="InterPro" id="IPR024869">
    <property type="entry name" value="FAM20"/>
</dbReference>
<feature type="binding site" evidence="6">
    <location>
        <position position="106"/>
    </location>
    <ligand>
        <name>ATP</name>
        <dbReference type="ChEBI" id="CHEBI:30616"/>
    </ligand>
</feature>
<proteinExistence type="inferred from homology"/>
<feature type="non-terminal residue" evidence="10">
    <location>
        <position position="391"/>
    </location>
</feature>
<feature type="domain" description="FAM20 C-terminal" evidence="9">
    <location>
        <begin position="308"/>
        <end position="376"/>
    </location>
</feature>
<comment type="similarity">
    <text evidence="2">Belongs to the FAM20 family.</text>
</comment>
<evidence type="ECO:0000256" key="3">
    <source>
        <dbReference type="ARBA" id="ARBA00023034"/>
    </source>
</evidence>
<gene>
    <name evidence="10" type="primary">Fam20c_1</name>
    <name evidence="10" type="ORF">CALORN_R06094</name>
</gene>
<protein>
    <submittedName>
        <fullName evidence="10">FA20C kinase</fullName>
    </submittedName>
</protein>
<evidence type="ECO:0000313" key="10">
    <source>
        <dbReference type="EMBL" id="NXE62841.1"/>
    </source>
</evidence>
<comment type="cofactor">
    <cofactor evidence="7">
        <name>Mn(2+)</name>
        <dbReference type="ChEBI" id="CHEBI:29035"/>
    </cofactor>
</comment>
<keyword evidence="10" id="KW-0808">Transferase</keyword>
<evidence type="ECO:0000256" key="8">
    <source>
        <dbReference type="SAM" id="Phobius"/>
    </source>
</evidence>
<organism evidence="10 11">
    <name type="scientific">Calcarius ornatus</name>
    <name type="common">Chestnut-collared longspur</name>
    <dbReference type="NCBI Taxonomy" id="198940"/>
    <lineage>
        <taxon>Eukaryota</taxon>
        <taxon>Metazoa</taxon>
        <taxon>Chordata</taxon>
        <taxon>Craniata</taxon>
        <taxon>Vertebrata</taxon>
        <taxon>Euteleostomi</taxon>
        <taxon>Archelosauria</taxon>
        <taxon>Archosauria</taxon>
        <taxon>Dinosauria</taxon>
        <taxon>Saurischia</taxon>
        <taxon>Theropoda</taxon>
        <taxon>Coelurosauria</taxon>
        <taxon>Aves</taxon>
        <taxon>Neognathae</taxon>
        <taxon>Neoaves</taxon>
        <taxon>Telluraves</taxon>
        <taxon>Australaves</taxon>
        <taxon>Passeriformes</taxon>
        <taxon>Passeroidea</taxon>
        <taxon>Fringillidae</taxon>
        <taxon>Emberizinae</taxon>
        <taxon>Emberizini</taxon>
        <taxon>Calcarius</taxon>
    </lineage>
</organism>
<evidence type="ECO:0000256" key="5">
    <source>
        <dbReference type="ARBA" id="ARBA00023180"/>
    </source>
</evidence>